<sequence length="211" mass="23521">MITILFSLLYLTLAIQASPTYIGSYCNDNTTYLPNTTLDTNINVLLNSLTTNASQQDSGYYMTIMGFGTNSAINGEFLCRGDINTTICQNCVTDAAKQIKRRCNNQTEAVIWYEECLIRYTNKYFKFYSIEPRLNPRDGRNVSGVDFDRFNNSVIGLLNGLAVKAANSETAKKFATGEVEITRRGTTVYGSGQCMTDLSNGCWCYACVLYC</sequence>
<dbReference type="CDD" id="cd23509">
    <property type="entry name" value="Gnk2-like"/>
    <property type="match status" value="1"/>
</dbReference>
<evidence type="ECO:0000256" key="3">
    <source>
        <dbReference type="SAM" id="SignalP"/>
    </source>
</evidence>
<evidence type="ECO:0000313" key="6">
    <source>
        <dbReference type="Proteomes" id="UP000242715"/>
    </source>
</evidence>
<protein>
    <recommendedName>
        <fullName evidence="4">Gnk2-homologous domain-containing protein</fullName>
    </recommendedName>
</protein>
<dbReference type="PROSITE" id="PS51473">
    <property type="entry name" value="GNK2"/>
    <property type="match status" value="2"/>
</dbReference>
<dbReference type="EMBL" id="DF973298">
    <property type="protein sequence ID" value="GAU24856.1"/>
    <property type="molecule type" value="Genomic_DNA"/>
</dbReference>
<dbReference type="InterPro" id="IPR038408">
    <property type="entry name" value="GNK2_sf"/>
</dbReference>
<accession>A0A2Z6LZU8</accession>
<feature type="domain" description="Gnk2-homologous" evidence="4">
    <location>
        <begin position="130"/>
        <end position="211"/>
    </location>
</feature>
<organism evidence="5 6">
    <name type="scientific">Trifolium subterraneum</name>
    <name type="common">Subterranean clover</name>
    <dbReference type="NCBI Taxonomy" id="3900"/>
    <lineage>
        <taxon>Eukaryota</taxon>
        <taxon>Viridiplantae</taxon>
        <taxon>Streptophyta</taxon>
        <taxon>Embryophyta</taxon>
        <taxon>Tracheophyta</taxon>
        <taxon>Spermatophyta</taxon>
        <taxon>Magnoliopsida</taxon>
        <taxon>eudicotyledons</taxon>
        <taxon>Gunneridae</taxon>
        <taxon>Pentapetalae</taxon>
        <taxon>rosids</taxon>
        <taxon>fabids</taxon>
        <taxon>Fabales</taxon>
        <taxon>Fabaceae</taxon>
        <taxon>Papilionoideae</taxon>
        <taxon>50 kb inversion clade</taxon>
        <taxon>NPAAA clade</taxon>
        <taxon>Hologalegina</taxon>
        <taxon>IRL clade</taxon>
        <taxon>Trifolieae</taxon>
        <taxon>Trifolium</taxon>
    </lineage>
</organism>
<dbReference type="OrthoDB" id="1430181at2759"/>
<feature type="domain" description="Gnk2-homologous" evidence="4">
    <location>
        <begin position="20"/>
        <end position="125"/>
    </location>
</feature>
<keyword evidence="6" id="KW-1185">Reference proteome</keyword>
<dbReference type="FunFam" id="3.30.430.20:FF:000003">
    <property type="entry name" value="Cysteine-rich RLK (RECEPTOR-like protein kinase) 10"/>
    <property type="match status" value="1"/>
</dbReference>
<gene>
    <name evidence="5" type="ORF">TSUD_115790</name>
</gene>
<dbReference type="PANTHER" id="PTHR32099:SF42">
    <property type="entry name" value="CYSTEINE-RICH RECEPTOR-LIKE PROTEIN KINASE 9-RELATED"/>
    <property type="match status" value="1"/>
</dbReference>
<evidence type="ECO:0000259" key="4">
    <source>
        <dbReference type="PROSITE" id="PS51473"/>
    </source>
</evidence>
<dbReference type="Gene3D" id="3.30.430.20">
    <property type="entry name" value="Gnk2 domain, C-X8-C-X2-C motif"/>
    <property type="match status" value="2"/>
</dbReference>
<evidence type="ECO:0000256" key="2">
    <source>
        <dbReference type="ARBA" id="ARBA00022737"/>
    </source>
</evidence>
<dbReference type="PANTHER" id="PTHR32099">
    <property type="entry name" value="CYSTEINE-RICH REPEAT SECRETORY PROTEIN"/>
    <property type="match status" value="1"/>
</dbReference>
<feature type="chain" id="PRO_5016391543" description="Gnk2-homologous domain-containing protein" evidence="3">
    <location>
        <begin position="18"/>
        <end position="211"/>
    </location>
</feature>
<proteinExistence type="predicted"/>
<evidence type="ECO:0000313" key="5">
    <source>
        <dbReference type="EMBL" id="GAU24856.1"/>
    </source>
</evidence>
<name>A0A2Z6LZU8_TRISU</name>
<dbReference type="AlphaFoldDB" id="A0A2Z6LZU8"/>
<evidence type="ECO:0000256" key="1">
    <source>
        <dbReference type="ARBA" id="ARBA00022729"/>
    </source>
</evidence>
<dbReference type="Proteomes" id="UP000242715">
    <property type="component" value="Unassembled WGS sequence"/>
</dbReference>
<dbReference type="Pfam" id="PF01657">
    <property type="entry name" value="Stress-antifung"/>
    <property type="match status" value="1"/>
</dbReference>
<reference evidence="6" key="1">
    <citation type="journal article" date="2017" name="Front. Plant Sci.">
        <title>Climate Clever Clovers: New Paradigm to Reduce the Environmental Footprint of Ruminants by Breeding Low Methanogenic Forages Utilizing Haplotype Variation.</title>
        <authorList>
            <person name="Kaur P."/>
            <person name="Appels R."/>
            <person name="Bayer P.E."/>
            <person name="Keeble-Gagnere G."/>
            <person name="Wang J."/>
            <person name="Hirakawa H."/>
            <person name="Shirasawa K."/>
            <person name="Vercoe P."/>
            <person name="Stefanova K."/>
            <person name="Durmic Z."/>
            <person name="Nichols P."/>
            <person name="Revell C."/>
            <person name="Isobe S.N."/>
            <person name="Edwards D."/>
            <person name="Erskine W."/>
        </authorList>
    </citation>
    <scope>NUCLEOTIDE SEQUENCE [LARGE SCALE GENOMIC DNA]</scope>
    <source>
        <strain evidence="6">cv. Daliak</strain>
    </source>
</reference>
<keyword evidence="2" id="KW-0677">Repeat</keyword>
<feature type="signal peptide" evidence="3">
    <location>
        <begin position="1"/>
        <end position="17"/>
    </location>
</feature>
<dbReference type="InterPro" id="IPR002902">
    <property type="entry name" value="GNK2"/>
</dbReference>
<keyword evidence="1 3" id="KW-0732">Signal</keyword>